<dbReference type="Proteomes" id="UP001324287">
    <property type="component" value="Chromosome"/>
</dbReference>
<keyword evidence="1" id="KW-0732">Signal</keyword>
<feature type="signal peptide" evidence="1">
    <location>
        <begin position="1"/>
        <end position="21"/>
    </location>
</feature>
<evidence type="ECO:0000313" key="3">
    <source>
        <dbReference type="Proteomes" id="UP001324287"/>
    </source>
</evidence>
<keyword evidence="3" id="KW-1185">Reference proteome</keyword>
<dbReference type="EMBL" id="CP141261">
    <property type="protein sequence ID" value="WRL65358.1"/>
    <property type="molecule type" value="Genomic_DNA"/>
</dbReference>
<name>A0ABZ1B6A0_9ACTN</name>
<reference evidence="2 3" key="1">
    <citation type="submission" date="2023-12" db="EMBL/GenBank/DDBJ databases">
        <title>Blastococcus brunescens sp. nov., an actonobacterium isolated from sandstone collected in sahara desert.</title>
        <authorList>
            <person name="Gtari M."/>
            <person name="Ghodhbane F."/>
        </authorList>
    </citation>
    <scope>NUCLEOTIDE SEQUENCE [LARGE SCALE GENOMIC DNA]</scope>
    <source>
        <strain evidence="2 3">BMG 8361</strain>
    </source>
</reference>
<evidence type="ECO:0000256" key="1">
    <source>
        <dbReference type="SAM" id="SignalP"/>
    </source>
</evidence>
<organism evidence="2 3">
    <name type="scientific">Blastococcus brunescens</name>
    <dbReference type="NCBI Taxonomy" id="1564165"/>
    <lineage>
        <taxon>Bacteria</taxon>
        <taxon>Bacillati</taxon>
        <taxon>Actinomycetota</taxon>
        <taxon>Actinomycetes</taxon>
        <taxon>Geodermatophilales</taxon>
        <taxon>Geodermatophilaceae</taxon>
        <taxon>Blastococcus</taxon>
    </lineage>
</organism>
<sequence>MRARALPLALTAVLFTGACTASPDDDAEPEEQVAQVMTAVPGSA</sequence>
<protein>
    <submittedName>
        <fullName evidence="2">Uncharacterized protein</fullName>
    </submittedName>
</protein>
<accession>A0ABZ1B6A0</accession>
<dbReference type="RefSeq" id="WP_324276682.1">
    <property type="nucleotide sequence ID" value="NZ_CP141261.1"/>
</dbReference>
<dbReference type="PROSITE" id="PS51257">
    <property type="entry name" value="PROKAR_LIPOPROTEIN"/>
    <property type="match status" value="1"/>
</dbReference>
<evidence type="ECO:0000313" key="2">
    <source>
        <dbReference type="EMBL" id="WRL65358.1"/>
    </source>
</evidence>
<gene>
    <name evidence="2" type="ORF">U6N30_06910</name>
</gene>
<proteinExistence type="predicted"/>
<feature type="chain" id="PRO_5045073292" evidence="1">
    <location>
        <begin position="22"/>
        <end position="44"/>
    </location>
</feature>